<dbReference type="KEGG" id="yey:Y11_28071"/>
<dbReference type="Proteomes" id="UP000008084">
    <property type="component" value="Chromosome"/>
</dbReference>
<organism evidence="1 2">
    <name type="scientific">Yersinia enterocolitica subsp. palearctica serotype O:3 (strain DSM 13030 / CIP 106945 / Y11)</name>
    <dbReference type="NCBI Taxonomy" id="930944"/>
    <lineage>
        <taxon>Bacteria</taxon>
        <taxon>Pseudomonadati</taxon>
        <taxon>Pseudomonadota</taxon>
        <taxon>Gammaproteobacteria</taxon>
        <taxon>Enterobacterales</taxon>
        <taxon>Yersiniaceae</taxon>
        <taxon>Yersinia</taxon>
    </lineage>
</organism>
<accession>A0A0H3NX16</accession>
<gene>
    <name evidence="1" type="ordered locus">Y11_28071</name>
</gene>
<dbReference type="EMBL" id="FR729477">
    <property type="protein sequence ID" value="CBY25374.1"/>
    <property type="molecule type" value="Genomic_DNA"/>
</dbReference>
<sequence>MVRVFWPNTLYFIINFYNPKSLELQVGSQQTYPDELT</sequence>
<dbReference type="HOGENOM" id="CLU_3350584_0_0_6"/>
<proteinExistence type="predicted"/>
<reference evidence="1 2" key="1">
    <citation type="journal article" date="2011" name="J. Bacteriol.">
        <title>Complete genome sequence of Yersinia enterocolitica subsp. palearctica serogroup O:3.</title>
        <authorList>
            <person name="Batzilla J."/>
            <person name="Hoper D."/>
            <person name="Antonenka U."/>
            <person name="Heesemann J."/>
            <person name="Rakin A."/>
        </authorList>
    </citation>
    <scope>NUCLEOTIDE SEQUENCE [LARGE SCALE GENOMIC DNA]</scope>
    <source>
        <strain evidence="2">DSM 13030 / CIP 106945 / Y11</strain>
    </source>
</reference>
<name>A0A0H3NX16_YERE1</name>
<protein>
    <submittedName>
        <fullName evidence="1">Uncharacterized protein</fullName>
    </submittedName>
</protein>
<dbReference type="PATRIC" id="fig|930944.6.peg.2794"/>
<evidence type="ECO:0000313" key="1">
    <source>
        <dbReference type="EMBL" id="CBY25374.1"/>
    </source>
</evidence>
<evidence type="ECO:0000313" key="2">
    <source>
        <dbReference type="Proteomes" id="UP000008084"/>
    </source>
</evidence>
<dbReference type="AlphaFoldDB" id="A0A0H3NX16"/>